<evidence type="ECO:0000259" key="2">
    <source>
        <dbReference type="Pfam" id="PF08327"/>
    </source>
</evidence>
<proteinExistence type="inferred from homology"/>
<comment type="caution">
    <text evidence="3">The sequence shown here is derived from an EMBL/GenBank/DDBJ whole genome shotgun (WGS) entry which is preliminary data.</text>
</comment>
<dbReference type="AlphaFoldDB" id="A0A2W5SX85"/>
<reference evidence="3 4" key="1">
    <citation type="submission" date="2017-08" db="EMBL/GenBank/DDBJ databases">
        <title>Infants hospitalized years apart are colonized by the same room-sourced microbial strains.</title>
        <authorList>
            <person name="Brooks B."/>
            <person name="Olm M.R."/>
            <person name="Firek B.A."/>
            <person name="Baker R."/>
            <person name="Thomas B.C."/>
            <person name="Morowitz M.J."/>
            <person name="Banfield J.F."/>
        </authorList>
    </citation>
    <scope>NUCLEOTIDE SEQUENCE [LARGE SCALE GENOMIC DNA]</scope>
    <source>
        <strain evidence="3">S2_003_000_R2_14</strain>
    </source>
</reference>
<dbReference type="SUPFAM" id="SSF55961">
    <property type="entry name" value="Bet v1-like"/>
    <property type="match status" value="1"/>
</dbReference>
<gene>
    <name evidence="3" type="ORF">DI536_27395</name>
</gene>
<protein>
    <submittedName>
        <fullName evidence="3">Polyketide cyclase</fullName>
    </submittedName>
</protein>
<accession>A0A2W5SX85</accession>
<evidence type="ECO:0000313" key="4">
    <source>
        <dbReference type="Proteomes" id="UP000249061"/>
    </source>
</evidence>
<evidence type="ECO:0000256" key="1">
    <source>
        <dbReference type="ARBA" id="ARBA00006817"/>
    </source>
</evidence>
<name>A0A2W5SX85_9BACT</name>
<sequence length="179" mass="19217">MPRGGALFSRAMSRSFKPSRAAGAYGAGMKTITASLYIAATPQVVFDALTKPEGVAALYFGSRLVSTFKPGAPYEYVGPDGKGGEAVHVLGEVLAYEEGSRFVVKHRAGPLWQKGPKVFESRVAYELKDHGFATQLTVTHDEIDADDPGYAHNKDGWLVFVSSVKSFVETGKPLPDPGH</sequence>
<feature type="domain" description="Activator of Hsp90 ATPase homologue 1/2-like C-terminal" evidence="2">
    <location>
        <begin position="40"/>
        <end position="161"/>
    </location>
</feature>
<dbReference type="InterPro" id="IPR023393">
    <property type="entry name" value="START-like_dom_sf"/>
</dbReference>
<organism evidence="3 4">
    <name type="scientific">Archangium gephyra</name>
    <dbReference type="NCBI Taxonomy" id="48"/>
    <lineage>
        <taxon>Bacteria</taxon>
        <taxon>Pseudomonadati</taxon>
        <taxon>Myxococcota</taxon>
        <taxon>Myxococcia</taxon>
        <taxon>Myxococcales</taxon>
        <taxon>Cystobacterineae</taxon>
        <taxon>Archangiaceae</taxon>
        <taxon>Archangium</taxon>
    </lineage>
</organism>
<dbReference type="Pfam" id="PF08327">
    <property type="entry name" value="AHSA1"/>
    <property type="match status" value="1"/>
</dbReference>
<comment type="similarity">
    <text evidence="1">Belongs to the AHA1 family.</text>
</comment>
<dbReference type="EMBL" id="QFQP01000031">
    <property type="protein sequence ID" value="PZR07382.1"/>
    <property type="molecule type" value="Genomic_DNA"/>
</dbReference>
<evidence type="ECO:0000313" key="3">
    <source>
        <dbReference type="EMBL" id="PZR07382.1"/>
    </source>
</evidence>
<dbReference type="InterPro" id="IPR013538">
    <property type="entry name" value="ASHA1/2-like_C"/>
</dbReference>
<dbReference type="Gene3D" id="3.30.530.20">
    <property type="match status" value="1"/>
</dbReference>
<dbReference type="Proteomes" id="UP000249061">
    <property type="component" value="Unassembled WGS sequence"/>
</dbReference>